<gene>
    <name evidence="1" type="ORF">BYL167_LOCUS30484</name>
</gene>
<feature type="non-terminal residue" evidence="1">
    <location>
        <position position="1"/>
    </location>
</feature>
<dbReference type="Proteomes" id="UP000681967">
    <property type="component" value="Unassembled WGS sequence"/>
</dbReference>
<evidence type="ECO:0000313" key="1">
    <source>
        <dbReference type="EMBL" id="CAF4374858.1"/>
    </source>
</evidence>
<organism evidence="1 2">
    <name type="scientific">Rotaria magnacalcarata</name>
    <dbReference type="NCBI Taxonomy" id="392030"/>
    <lineage>
        <taxon>Eukaryota</taxon>
        <taxon>Metazoa</taxon>
        <taxon>Spiralia</taxon>
        <taxon>Gnathifera</taxon>
        <taxon>Rotifera</taxon>
        <taxon>Eurotatoria</taxon>
        <taxon>Bdelloidea</taxon>
        <taxon>Philodinida</taxon>
        <taxon>Philodinidae</taxon>
        <taxon>Rotaria</taxon>
    </lineage>
</organism>
<protein>
    <submittedName>
        <fullName evidence="1">Uncharacterized protein</fullName>
    </submittedName>
</protein>
<evidence type="ECO:0000313" key="2">
    <source>
        <dbReference type="Proteomes" id="UP000681967"/>
    </source>
</evidence>
<dbReference type="EMBL" id="CAJOBH010050067">
    <property type="protein sequence ID" value="CAF4374858.1"/>
    <property type="molecule type" value="Genomic_DNA"/>
</dbReference>
<dbReference type="AlphaFoldDB" id="A0A8S2V2C0"/>
<proteinExistence type="predicted"/>
<comment type="caution">
    <text evidence="1">The sequence shown here is derived from an EMBL/GenBank/DDBJ whole genome shotgun (WGS) entry which is preliminary data.</text>
</comment>
<sequence>YTSITHDVAVGSPSVVPKETGCSITRDVAVGSPSGKYLNIFSTTFSLFVL</sequence>
<accession>A0A8S2V2C0</accession>
<reference evidence="1" key="1">
    <citation type="submission" date="2021-02" db="EMBL/GenBank/DDBJ databases">
        <authorList>
            <person name="Nowell W R."/>
        </authorList>
    </citation>
    <scope>NUCLEOTIDE SEQUENCE</scope>
</reference>
<name>A0A8S2V2C0_9BILA</name>